<organism evidence="1 2">
    <name type="scientific">Reticulomyxa filosa</name>
    <dbReference type="NCBI Taxonomy" id="46433"/>
    <lineage>
        <taxon>Eukaryota</taxon>
        <taxon>Sar</taxon>
        <taxon>Rhizaria</taxon>
        <taxon>Retaria</taxon>
        <taxon>Foraminifera</taxon>
        <taxon>Monothalamids</taxon>
        <taxon>Reticulomyxidae</taxon>
        <taxon>Reticulomyxa</taxon>
    </lineage>
</organism>
<accession>X6MS62</accession>
<protein>
    <submittedName>
        <fullName evidence="1">Uncharacterized protein</fullName>
    </submittedName>
</protein>
<reference evidence="1 2" key="1">
    <citation type="journal article" date="2013" name="Curr. Biol.">
        <title>The Genome of the Foraminiferan Reticulomyxa filosa.</title>
        <authorList>
            <person name="Glockner G."/>
            <person name="Hulsmann N."/>
            <person name="Schleicher M."/>
            <person name="Noegel A.A."/>
            <person name="Eichinger L."/>
            <person name="Gallinger C."/>
            <person name="Pawlowski J."/>
            <person name="Sierra R."/>
            <person name="Euteneuer U."/>
            <person name="Pillet L."/>
            <person name="Moustafa A."/>
            <person name="Platzer M."/>
            <person name="Groth M."/>
            <person name="Szafranski K."/>
            <person name="Schliwa M."/>
        </authorList>
    </citation>
    <scope>NUCLEOTIDE SEQUENCE [LARGE SCALE GENOMIC DNA]</scope>
</reference>
<keyword evidence="2" id="KW-1185">Reference proteome</keyword>
<evidence type="ECO:0000313" key="2">
    <source>
        <dbReference type="Proteomes" id="UP000023152"/>
    </source>
</evidence>
<dbReference type="Proteomes" id="UP000023152">
    <property type="component" value="Unassembled WGS sequence"/>
</dbReference>
<sequence>MPRMDKVEQKENKDCKQKIVRKLRFDIYLNKYVMLRELSARESDSEIKETLEDYGYQNDYIICQLLKCCYPRLKILKDNDIKIGYSMVKVQPFDKGKSGQKLIPSNAGNTTDCTTLIVNFQRSAKYKSEAISKASKEDEFMRKKLTNHYNKIKCAVVSKELIFFL</sequence>
<dbReference type="AlphaFoldDB" id="X6MS62"/>
<dbReference type="EMBL" id="ASPP01018403">
    <property type="protein sequence ID" value="ETO16297.1"/>
    <property type="molecule type" value="Genomic_DNA"/>
</dbReference>
<name>X6MS62_RETFI</name>
<proteinExistence type="predicted"/>
<evidence type="ECO:0000313" key="1">
    <source>
        <dbReference type="EMBL" id="ETO16297.1"/>
    </source>
</evidence>
<gene>
    <name evidence="1" type="ORF">RFI_21057</name>
</gene>
<comment type="caution">
    <text evidence="1">The sequence shown here is derived from an EMBL/GenBank/DDBJ whole genome shotgun (WGS) entry which is preliminary data.</text>
</comment>